<proteinExistence type="predicted"/>
<dbReference type="Proteomes" id="UP001302126">
    <property type="component" value="Unassembled WGS sequence"/>
</dbReference>
<dbReference type="EMBL" id="MU864499">
    <property type="protein sequence ID" value="KAK4184225.1"/>
    <property type="molecule type" value="Genomic_DNA"/>
</dbReference>
<reference evidence="1" key="2">
    <citation type="submission" date="2023-05" db="EMBL/GenBank/DDBJ databases">
        <authorList>
            <consortium name="Lawrence Berkeley National Laboratory"/>
            <person name="Steindorff A."/>
            <person name="Hensen N."/>
            <person name="Bonometti L."/>
            <person name="Westerberg I."/>
            <person name="Brannstrom I.O."/>
            <person name="Guillou S."/>
            <person name="Cros-Aarteil S."/>
            <person name="Calhoun S."/>
            <person name="Haridas S."/>
            <person name="Kuo A."/>
            <person name="Mondo S."/>
            <person name="Pangilinan J."/>
            <person name="Riley R."/>
            <person name="Labutti K."/>
            <person name="Andreopoulos B."/>
            <person name="Lipzen A."/>
            <person name="Chen C."/>
            <person name="Yanf M."/>
            <person name="Daum C."/>
            <person name="Ng V."/>
            <person name="Clum A."/>
            <person name="Ohm R."/>
            <person name="Martin F."/>
            <person name="Silar P."/>
            <person name="Natvig D."/>
            <person name="Lalanne C."/>
            <person name="Gautier V."/>
            <person name="Ament-Velasquez S.L."/>
            <person name="Kruys A."/>
            <person name="Hutchinson M.I."/>
            <person name="Powell A.J."/>
            <person name="Barry K."/>
            <person name="Miller A.N."/>
            <person name="Grigoriev I.V."/>
            <person name="Debuchy R."/>
            <person name="Gladieux P."/>
            <person name="Thoren M.H."/>
            <person name="Johannesson H."/>
        </authorList>
    </citation>
    <scope>NUCLEOTIDE SEQUENCE</scope>
    <source>
        <strain evidence="1">PSN309</strain>
    </source>
</reference>
<protein>
    <submittedName>
        <fullName evidence="1">Uncharacterized protein</fullName>
    </submittedName>
</protein>
<evidence type="ECO:0000313" key="2">
    <source>
        <dbReference type="Proteomes" id="UP001302126"/>
    </source>
</evidence>
<dbReference type="AlphaFoldDB" id="A0AAN7AFT1"/>
<name>A0AAN7AFT1_9PEZI</name>
<organism evidence="1 2">
    <name type="scientific">Podospora australis</name>
    <dbReference type="NCBI Taxonomy" id="1536484"/>
    <lineage>
        <taxon>Eukaryota</taxon>
        <taxon>Fungi</taxon>
        <taxon>Dikarya</taxon>
        <taxon>Ascomycota</taxon>
        <taxon>Pezizomycotina</taxon>
        <taxon>Sordariomycetes</taxon>
        <taxon>Sordariomycetidae</taxon>
        <taxon>Sordariales</taxon>
        <taxon>Podosporaceae</taxon>
        <taxon>Podospora</taxon>
    </lineage>
</organism>
<comment type="caution">
    <text evidence="1">The sequence shown here is derived from an EMBL/GenBank/DDBJ whole genome shotgun (WGS) entry which is preliminary data.</text>
</comment>
<sequence>MADYIIAVLGAPRPPEKSHSCKRFVQGPRFSTSDREVYHISVGDIRYEQHEKECPGVVEKDRERGVLAEIDSSGTMMSPMRLSLTSWMDS</sequence>
<keyword evidence="2" id="KW-1185">Reference proteome</keyword>
<reference evidence="1" key="1">
    <citation type="journal article" date="2023" name="Mol. Phylogenet. Evol.">
        <title>Genome-scale phylogeny and comparative genomics of the fungal order Sordariales.</title>
        <authorList>
            <person name="Hensen N."/>
            <person name="Bonometti L."/>
            <person name="Westerberg I."/>
            <person name="Brannstrom I.O."/>
            <person name="Guillou S."/>
            <person name="Cros-Aarteil S."/>
            <person name="Calhoun S."/>
            <person name="Haridas S."/>
            <person name="Kuo A."/>
            <person name="Mondo S."/>
            <person name="Pangilinan J."/>
            <person name="Riley R."/>
            <person name="LaButti K."/>
            <person name="Andreopoulos B."/>
            <person name="Lipzen A."/>
            <person name="Chen C."/>
            <person name="Yan M."/>
            <person name="Daum C."/>
            <person name="Ng V."/>
            <person name="Clum A."/>
            <person name="Steindorff A."/>
            <person name="Ohm R.A."/>
            <person name="Martin F."/>
            <person name="Silar P."/>
            <person name="Natvig D.O."/>
            <person name="Lalanne C."/>
            <person name="Gautier V."/>
            <person name="Ament-Velasquez S.L."/>
            <person name="Kruys A."/>
            <person name="Hutchinson M.I."/>
            <person name="Powell A.J."/>
            <person name="Barry K."/>
            <person name="Miller A.N."/>
            <person name="Grigoriev I.V."/>
            <person name="Debuchy R."/>
            <person name="Gladieux P."/>
            <person name="Hiltunen Thoren M."/>
            <person name="Johannesson H."/>
        </authorList>
    </citation>
    <scope>NUCLEOTIDE SEQUENCE</scope>
    <source>
        <strain evidence="1">PSN309</strain>
    </source>
</reference>
<evidence type="ECO:0000313" key="1">
    <source>
        <dbReference type="EMBL" id="KAK4184225.1"/>
    </source>
</evidence>
<gene>
    <name evidence="1" type="ORF">QBC35DRAFT_65257</name>
</gene>
<accession>A0AAN7AFT1</accession>